<feature type="transmembrane region" description="Helical" evidence="2">
    <location>
        <begin position="108"/>
        <end position="134"/>
    </location>
</feature>
<dbReference type="RefSeq" id="WP_213528824.1">
    <property type="nucleotide sequence ID" value="NZ_BOVJ01000070.1"/>
</dbReference>
<feature type="region of interest" description="Disordered" evidence="1">
    <location>
        <begin position="420"/>
        <end position="443"/>
    </location>
</feature>
<keyword evidence="4" id="KW-1185">Reference proteome</keyword>
<dbReference type="Proteomes" id="UP000680304">
    <property type="component" value="Unassembled WGS sequence"/>
</dbReference>
<keyword evidence="2" id="KW-1133">Transmembrane helix</keyword>
<keyword evidence="2" id="KW-0472">Membrane</keyword>
<organism evidence="3 4">
    <name type="scientific">Paenibacillus cisolokensis</name>
    <dbReference type="NCBI Taxonomy" id="1658519"/>
    <lineage>
        <taxon>Bacteria</taxon>
        <taxon>Bacillati</taxon>
        <taxon>Bacillota</taxon>
        <taxon>Bacilli</taxon>
        <taxon>Bacillales</taxon>
        <taxon>Paenibacillaceae</taxon>
        <taxon>Paenibacillus</taxon>
    </lineage>
</organism>
<feature type="transmembrane region" description="Helical" evidence="2">
    <location>
        <begin position="174"/>
        <end position="196"/>
    </location>
</feature>
<sequence length="443" mass="49398">MGHRWTPPRLFAKRVASFWRSQYKVWKTALDWTVWLYLLIPGLWICGGLYADLWRDEPAWLSNIPLAIGSVALLLLGVLSGRLRVFVEEADLLFLMQRPRWVRTLAKLGIVYTAAGQIVKTAVLFVVALPWLALGLDLQAWQIIGWAAFTALCGLLSSLTFAMMETRYRSWRKYAAGTALVIVLSAIYIVPVAVVLSEPVPFAASVAAVLAAVLLAAVARLRQRGTFEADIARERKARLSSTELLMSQVIEKKPVISFKRPLLFRRSGRIFRGNDQADVIAGQYIKSCLRQFRLIRVLYGYFAVSTAAVALSPAALGLGLAAAVPVLPSIWLQDGWRGWLNEPFMAQFRWRKTALAKGGNRVRFWLLLPGTVWLAAYAGWRAFGWWGAPLAAAVILGWSALLQSVIGSLMTVRQEESGIYGDGRERMEEPASGHTDEKKEDRP</sequence>
<evidence type="ECO:0000313" key="4">
    <source>
        <dbReference type="Proteomes" id="UP000680304"/>
    </source>
</evidence>
<gene>
    <name evidence="3" type="ORF">PACILC2_23310</name>
</gene>
<proteinExistence type="predicted"/>
<dbReference type="Pfam" id="PF05975">
    <property type="entry name" value="EcsB"/>
    <property type="match status" value="1"/>
</dbReference>
<protein>
    <submittedName>
        <fullName evidence="3">ABC transporter permease</fullName>
    </submittedName>
</protein>
<feature type="transmembrane region" description="Helical" evidence="2">
    <location>
        <begin position="202"/>
        <end position="221"/>
    </location>
</feature>
<name>A0ABQ4N6F3_9BACL</name>
<feature type="transmembrane region" description="Helical" evidence="2">
    <location>
        <begin position="29"/>
        <end position="51"/>
    </location>
</feature>
<dbReference type="InterPro" id="IPR010288">
    <property type="entry name" value="EcsB_ABC"/>
</dbReference>
<feature type="transmembrane region" description="Helical" evidence="2">
    <location>
        <begin position="294"/>
        <end position="312"/>
    </location>
</feature>
<feature type="transmembrane region" description="Helical" evidence="2">
    <location>
        <begin position="63"/>
        <end position="87"/>
    </location>
</feature>
<accession>A0ABQ4N6F3</accession>
<evidence type="ECO:0000313" key="3">
    <source>
        <dbReference type="EMBL" id="GIQ63763.1"/>
    </source>
</evidence>
<feature type="transmembrane region" description="Helical" evidence="2">
    <location>
        <begin position="140"/>
        <end position="162"/>
    </location>
</feature>
<feature type="transmembrane region" description="Helical" evidence="2">
    <location>
        <begin position="386"/>
        <end position="406"/>
    </location>
</feature>
<evidence type="ECO:0000256" key="2">
    <source>
        <dbReference type="SAM" id="Phobius"/>
    </source>
</evidence>
<keyword evidence="2" id="KW-0812">Transmembrane</keyword>
<reference evidence="3 4" key="1">
    <citation type="submission" date="2021-04" db="EMBL/GenBank/DDBJ databases">
        <title>Draft genome sequence of Paenibacillus cisolokensis, LC2-13A.</title>
        <authorList>
            <person name="Uke A."/>
            <person name="Chhe C."/>
            <person name="Baramee S."/>
            <person name="Kosugi A."/>
        </authorList>
    </citation>
    <scope>NUCLEOTIDE SEQUENCE [LARGE SCALE GENOMIC DNA]</scope>
    <source>
        <strain evidence="3 4">LC2-13A</strain>
    </source>
</reference>
<dbReference type="EMBL" id="BOVJ01000070">
    <property type="protein sequence ID" value="GIQ63763.1"/>
    <property type="molecule type" value="Genomic_DNA"/>
</dbReference>
<evidence type="ECO:0000256" key="1">
    <source>
        <dbReference type="SAM" id="MobiDB-lite"/>
    </source>
</evidence>
<comment type="caution">
    <text evidence="3">The sequence shown here is derived from an EMBL/GenBank/DDBJ whole genome shotgun (WGS) entry which is preliminary data.</text>
</comment>
<feature type="compositionally biased region" description="Basic and acidic residues" evidence="1">
    <location>
        <begin position="422"/>
        <end position="443"/>
    </location>
</feature>